<name>A0A368L2U2_9BURK</name>
<keyword evidence="2" id="KW-1185">Reference proteome</keyword>
<evidence type="ECO:0000313" key="1">
    <source>
        <dbReference type="EMBL" id="RCS57428.1"/>
    </source>
</evidence>
<gene>
    <name evidence="1" type="ORF">DU000_08165</name>
</gene>
<reference evidence="1 2" key="1">
    <citation type="journal article" date="2018" name="Int. J. Syst. Evol. Microbiol.">
        <title>Parvibium lacunae gen. nov., sp. nov., a new member of the family Alcaligenaceae isolated from a freshwater pond.</title>
        <authorList>
            <person name="Chen W.M."/>
            <person name="Xie P.B."/>
            <person name="Hsu M.Y."/>
            <person name="Sheu S.Y."/>
        </authorList>
    </citation>
    <scope>NUCLEOTIDE SEQUENCE [LARGE SCALE GENOMIC DNA]</scope>
    <source>
        <strain evidence="1 2">KMB9</strain>
    </source>
</reference>
<dbReference type="AlphaFoldDB" id="A0A368L2U2"/>
<comment type="caution">
    <text evidence="1">The sequence shown here is derived from an EMBL/GenBank/DDBJ whole genome shotgun (WGS) entry which is preliminary data.</text>
</comment>
<sequence>MYQIAVIGAGQLGSRHLQGLARLELDCQYFVVDPSESSLVTTKNRLNEIDIPEIDKKVTYLRSINDLPKIIDYAVISTSADVRLKVIKDLLNLVDVKNLLLEKVLFQHSDDYQVASMLFKEKKDLKIWVNCPRRLFPIYKKVHSFFKEDPIHHFQVYGGNWGLGCNSIHFIDLLAFFTGKPPSDLCTMSLDTHITASKREGFYEFTGSLRGKSGGTLFDLTSLASSNSKLLITLRSEKRTCLIDERSGQAFFNIDDSTSSWTSEAFRNPLVSDQSTLIAKNILINGESELASFTDSVAYHLPLIRCLGKHSSKLLGNDPDFCPIT</sequence>
<evidence type="ECO:0000313" key="2">
    <source>
        <dbReference type="Proteomes" id="UP000252357"/>
    </source>
</evidence>
<dbReference type="PANTHER" id="PTHR43377:SF1">
    <property type="entry name" value="BILIVERDIN REDUCTASE A"/>
    <property type="match status" value="1"/>
</dbReference>
<evidence type="ECO:0008006" key="3">
    <source>
        <dbReference type="Google" id="ProtNLM"/>
    </source>
</evidence>
<dbReference type="PANTHER" id="PTHR43377">
    <property type="entry name" value="BILIVERDIN REDUCTASE A"/>
    <property type="match status" value="1"/>
</dbReference>
<dbReference type="Gene3D" id="3.40.50.720">
    <property type="entry name" value="NAD(P)-binding Rossmann-like Domain"/>
    <property type="match status" value="1"/>
</dbReference>
<organism evidence="1 2">
    <name type="scientific">Parvibium lacunae</name>
    <dbReference type="NCBI Taxonomy" id="1888893"/>
    <lineage>
        <taxon>Bacteria</taxon>
        <taxon>Pseudomonadati</taxon>
        <taxon>Pseudomonadota</taxon>
        <taxon>Betaproteobacteria</taxon>
        <taxon>Burkholderiales</taxon>
        <taxon>Alcaligenaceae</taxon>
        <taxon>Parvibium</taxon>
    </lineage>
</organism>
<accession>A0A368L2U2</accession>
<dbReference type="RefSeq" id="WP_114402909.1">
    <property type="nucleotide sequence ID" value="NZ_QPGB01000003.1"/>
</dbReference>
<proteinExistence type="predicted"/>
<dbReference type="InterPro" id="IPR036291">
    <property type="entry name" value="NAD(P)-bd_dom_sf"/>
</dbReference>
<protein>
    <recommendedName>
        <fullName evidence="3">Gfo/Idh/MocA-like oxidoreductase N-terminal domain-containing protein</fullName>
    </recommendedName>
</protein>
<dbReference type="SUPFAM" id="SSF51735">
    <property type="entry name" value="NAD(P)-binding Rossmann-fold domains"/>
    <property type="match status" value="1"/>
</dbReference>
<dbReference type="OrthoDB" id="2043779at2"/>
<dbReference type="EMBL" id="QPGB01000003">
    <property type="protein sequence ID" value="RCS57428.1"/>
    <property type="molecule type" value="Genomic_DNA"/>
</dbReference>
<dbReference type="InterPro" id="IPR051450">
    <property type="entry name" value="Gfo/Idh/MocA_Oxidoreductases"/>
</dbReference>
<dbReference type="Proteomes" id="UP000252357">
    <property type="component" value="Unassembled WGS sequence"/>
</dbReference>